<reference evidence="2" key="1">
    <citation type="submission" date="2021-04" db="EMBL/GenBank/DDBJ databases">
        <authorList>
            <person name="Rodrigo-Torres L."/>
            <person name="Arahal R. D."/>
            <person name="Lucena T."/>
        </authorList>
    </citation>
    <scope>NUCLEOTIDE SEQUENCE</scope>
    <source>
        <strain evidence="2">CECT 9275</strain>
    </source>
</reference>
<evidence type="ECO:0000259" key="1">
    <source>
        <dbReference type="PROSITE" id="PS50043"/>
    </source>
</evidence>
<dbReference type="CDD" id="cd06170">
    <property type="entry name" value="LuxR_C_like"/>
    <property type="match status" value="1"/>
</dbReference>
<proteinExistence type="predicted"/>
<dbReference type="Pfam" id="PF00196">
    <property type="entry name" value="GerE"/>
    <property type="match status" value="1"/>
</dbReference>
<comment type="caution">
    <text evidence="2">The sequence shown here is derived from an EMBL/GenBank/DDBJ whole genome shotgun (WGS) entry which is preliminary data.</text>
</comment>
<accession>A0A916NCL5</accession>
<dbReference type="EMBL" id="CAJRAF010000002">
    <property type="protein sequence ID" value="CAG5005205.1"/>
    <property type="molecule type" value="Genomic_DNA"/>
</dbReference>
<dbReference type="RefSeq" id="WP_215240023.1">
    <property type="nucleotide sequence ID" value="NZ_CAJRAF010000002.1"/>
</dbReference>
<dbReference type="PRINTS" id="PR00038">
    <property type="entry name" value="HTHLUXR"/>
</dbReference>
<dbReference type="SMART" id="SM00421">
    <property type="entry name" value="HTH_LUXR"/>
    <property type="match status" value="1"/>
</dbReference>
<protein>
    <recommendedName>
        <fullName evidence="1">HTH luxR-type domain-containing protein</fullName>
    </recommendedName>
</protein>
<evidence type="ECO:0000313" key="3">
    <source>
        <dbReference type="Proteomes" id="UP000680038"/>
    </source>
</evidence>
<dbReference type="GO" id="GO:0003677">
    <property type="term" value="F:DNA binding"/>
    <property type="evidence" value="ECO:0007669"/>
    <property type="project" value="InterPro"/>
</dbReference>
<feature type="domain" description="HTH luxR-type" evidence="1">
    <location>
        <begin position="11"/>
        <end position="76"/>
    </location>
</feature>
<dbReference type="GO" id="GO:0006355">
    <property type="term" value="P:regulation of DNA-templated transcription"/>
    <property type="evidence" value="ECO:0007669"/>
    <property type="project" value="InterPro"/>
</dbReference>
<dbReference type="PROSITE" id="PS50043">
    <property type="entry name" value="HTH_LUXR_2"/>
    <property type="match status" value="1"/>
</dbReference>
<evidence type="ECO:0000313" key="2">
    <source>
        <dbReference type="EMBL" id="CAG5005205.1"/>
    </source>
</evidence>
<keyword evidence="3" id="KW-1185">Reference proteome</keyword>
<dbReference type="Proteomes" id="UP000680038">
    <property type="component" value="Unassembled WGS sequence"/>
</dbReference>
<dbReference type="AlphaFoldDB" id="A0A916NCL5"/>
<dbReference type="Gene3D" id="1.10.10.10">
    <property type="entry name" value="Winged helix-like DNA-binding domain superfamily/Winged helix DNA-binding domain"/>
    <property type="match status" value="1"/>
</dbReference>
<dbReference type="PROSITE" id="PS00622">
    <property type="entry name" value="HTH_LUXR_1"/>
    <property type="match status" value="1"/>
</dbReference>
<dbReference type="InterPro" id="IPR036388">
    <property type="entry name" value="WH-like_DNA-bd_sf"/>
</dbReference>
<gene>
    <name evidence="2" type="ORF">DYBT9275_03537</name>
</gene>
<organism evidence="2 3">
    <name type="scientific">Dyadobacter helix</name>
    <dbReference type="NCBI Taxonomy" id="2822344"/>
    <lineage>
        <taxon>Bacteria</taxon>
        <taxon>Pseudomonadati</taxon>
        <taxon>Bacteroidota</taxon>
        <taxon>Cytophagia</taxon>
        <taxon>Cytophagales</taxon>
        <taxon>Spirosomataceae</taxon>
        <taxon>Dyadobacter</taxon>
    </lineage>
</organism>
<name>A0A916NCL5_9BACT</name>
<dbReference type="InterPro" id="IPR016032">
    <property type="entry name" value="Sig_transdc_resp-reg_C-effctor"/>
</dbReference>
<dbReference type="SUPFAM" id="SSF46894">
    <property type="entry name" value="C-terminal effector domain of the bipartite response regulators"/>
    <property type="match status" value="1"/>
</dbReference>
<sequence>METTLHNPSSLQANLNWLTEKEKQVLWLIAMGLNSKAIAVRLDVRPKSVDNYKNRIGKKLGLKGYGALVSFIRANNVFAMTEKTTGT</sequence>
<dbReference type="InterPro" id="IPR000792">
    <property type="entry name" value="Tscrpt_reg_LuxR_C"/>
</dbReference>